<proteinExistence type="predicted"/>
<accession>A0A9P6ZY02</accession>
<reference evidence="1" key="1">
    <citation type="journal article" date="2020" name="New Phytol.">
        <title>Comparative genomics reveals dynamic genome evolution in host specialist ectomycorrhizal fungi.</title>
        <authorList>
            <person name="Lofgren L.A."/>
            <person name="Nguyen N.H."/>
            <person name="Vilgalys R."/>
            <person name="Ruytinx J."/>
            <person name="Liao H.L."/>
            <person name="Branco S."/>
            <person name="Kuo A."/>
            <person name="LaButti K."/>
            <person name="Lipzen A."/>
            <person name="Andreopoulos W."/>
            <person name="Pangilinan J."/>
            <person name="Riley R."/>
            <person name="Hundley H."/>
            <person name="Na H."/>
            <person name="Barry K."/>
            <person name="Grigoriev I.V."/>
            <person name="Stajich J.E."/>
            <person name="Kennedy P.G."/>
        </authorList>
    </citation>
    <scope>NUCLEOTIDE SEQUENCE</scope>
    <source>
        <strain evidence="1">DOB743</strain>
    </source>
</reference>
<dbReference type="Proteomes" id="UP000714275">
    <property type="component" value="Unassembled WGS sequence"/>
</dbReference>
<gene>
    <name evidence="1" type="ORF">EV702DRAFT_1196679</name>
</gene>
<dbReference type="OrthoDB" id="2632196at2759"/>
<evidence type="ECO:0000313" key="1">
    <source>
        <dbReference type="EMBL" id="KAG1777881.1"/>
    </source>
</evidence>
<evidence type="ECO:0000313" key="2">
    <source>
        <dbReference type="Proteomes" id="UP000714275"/>
    </source>
</evidence>
<dbReference type="AlphaFoldDB" id="A0A9P6ZY02"/>
<sequence>MASTGELITQFTEDAVADQERTCQRPSCTTKIRKGDPCFHIATIVPGKAGRFVCGPCNRHYERKLATGVRPTGGHAPNPFIDPHIIQQSVNAAQRSSSMQPSPVIATSHGHRAGPSLPGYSANHVMYGAERERWAKQAYSTPPVETINLEISAVQEGGNKRKGGHGLSFGNICEGKKDIDTQIDAPQLITLALETVRPKILAFAPGFPWHEDEFVIRDGGWVDLSNHPPHFAHFYKQCVQPSHTQGPRTSIFKTKQFQLLVVVPMAQWDEYEL</sequence>
<dbReference type="EMBL" id="JABBWD010000018">
    <property type="protein sequence ID" value="KAG1777881.1"/>
    <property type="molecule type" value="Genomic_DNA"/>
</dbReference>
<organism evidence="1 2">
    <name type="scientific">Suillus placidus</name>
    <dbReference type="NCBI Taxonomy" id="48579"/>
    <lineage>
        <taxon>Eukaryota</taxon>
        <taxon>Fungi</taxon>
        <taxon>Dikarya</taxon>
        <taxon>Basidiomycota</taxon>
        <taxon>Agaricomycotina</taxon>
        <taxon>Agaricomycetes</taxon>
        <taxon>Agaricomycetidae</taxon>
        <taxon>Boletales</taxon>
        <taxon>Suillineae</taxon>
        <taxon>Suillaceae</taxon>
        <taxon>Suillus</taxon>
    </lineage>
</organism>
<comment type="caution">
    <text evidence="1">The sequence shown here is derived from an EMBL/GenBank/DDBJ whole genome shotgun (WGS) entry which is preliminary data.</text>
</comment>
<name>A0A9P6ZY02_9AGAM</name>
<keyword evidence="2" id="KW-1185">Reference proteome</keyword>
<protein>
    <submittedName>
        <fullName evidence="1">Uncharacterized protein</fullName>
    </submittedName>
</protein>